<protein>
    <submittedName>
        <fullName evidence="2">Uncharacterized protein</fullName>
    </submittedName>
</protein>
<accession>A0A4Y3KFB3</accession>
<dbReference type="Pfam" id="PF09707">
    <property type="entry name" value="Cas_Cas2CT1978"/>
    <property type="match status" value="1"/>
</dbReference>
<dbReference type="CDD" id="cd09755">
    <property type="entry name" value="Cas2_I-E"/>
    <property type="match status" value="1"/>
</dbReference>
<organism evidence="2 3">
    <name type="scientific">Cellulomonas uda</name>
    <dbReference type="NCBI Taxonomy" id="1714"/>
    <lineage>
        <taxon>Bacteria</taxon>
        <taxon>Bacillati</taxon>
        <taxon>Actinomycetota</taxon>
        <taxon>Actinomycetes</taxon>
        <taxon>Micrococcales</taxon>
        <taxon>Cellulomonadaceae</taxon>
        <taxon>Cellulomonas</taxon>
    </lineage>
</organism>
<name>A0A4Y3KFB3_CELUD</name>
<sequence>MSAGVYVGRASTRVRDELWARTVDLIGTGRALMVHTAPTEQGYVVRSHGHHWTSLDIEGVTLMLRPAEQSSDEGSRAAGWSNASRRRHSRK</sequence>
<dbReference type="Gene3D" id="3.30.70.240">
    <property type="match status" value="1"/>
</dbReference>
<proteinExistence type="predicted"/>
<dbReference type="EMBL" id="BJLP01000036">
    <property type="protein sequence ID" value="GEA81735.1"/>
    <property type="molecule type" value="Genomic_DNA"/>
</dbReference>
<reference evidence="2 3" key="1">
    <citation type="submission" date="2019-06" db="EMBL/GenBank/DDBJ databases">
        <title>Whole genome shotgun sequence of Cellulomonas uda NBRC 3747.</title>
        <authorList>
            <person name="Hosoyama A."/>
            <person name="Uohara A."/>
            <person name="Ohji S."/>
            <person name="Ichikawa N."/>
        </authorList>
    </citation>
    <scope>NUCLEOTIDE SEQUENCE [LARGE SCALE GENOMIC DNA]</scope>
    <source>
        <strain evidence="2 3">NBRC 3747</strain>
    </source>
</reference>
<keyword evidence="3" id="KW-1185">Reference proteome</keyword>
<dbReference type="Proteomes" id="UP000315842">
    <property type="component" value="Unassembled WGS sequence"/>
</dbReference>
<comment type="caution">
    <text evidence="2">The sequence shown here is derived from an EMBL/GenBank/DDBJ whole genome shotgun (WGS) entry which is preliminary data.</text>
</comment>
<evidence type="ECO:0000313" key="3">
    <source>
        <dbReference type="Proteomes" id="UP000315842"/>
    </source>
</evidence>
<feature type="region of interest" description="Disordered" evidence="1">
    <location>
        <begin position="66"/>
        <end position="91"/>
    </location>
</feature>
<gene>
    <name evidence="2" type="ORF">CUD01_21790</name>
</gene>
<evidence type="ECO:0000256" key="1">
    <source>
        <dbReference type="SAM" id="MobiDB-lite"/>
    </source>
</evidence>
<dbReference type="AlphaFoldDB" id="A0A4Y3KFB3"/>
<dbReference type="InterPro" id="IPR010152">
    <property type="entry name" value="CRISPR-assoc_prot_Cas2_sub"/>
</dbReference>
<evidence type="ECO:0000313" key="2">
    <source>
        <dbReference type="EMBL" id="GEA81735.1"/>
    </source>
</evidence>